<proteinExistence type="inferred from homology"/>
<dbReference type="InterPro" id="IPR003439">
    <property type="entry name" value="ABC_transporter-like_ATP-bd"/>
</dbReference>
<evidence type="ECO:0000256" key="2">
    <source>
        <dbReference type="ARBA" id="ARBA00022741"/>
    </source>
</evidence>
<dbReference type="FunFam" id="3.40.50.300:FF:000032">
    <property type="entry name" value="Export ABC transporter ATP-binding protein"/>
    <property type="match status" value="1"/>
</dbReference>
<protein>
    <submittedName>
        <fullName evidence="6">Macrolide ABC transporter ATP-binding protein</fullName>
    </submittedName>
</protein>
<feature type="domain" description="ABC transporter" evidence="5">
    <location>
        <begin position="4"/>
        <end position="235"/>
    </location>
</feature>
<dbReference type="PROSITE" id="PS50893">
    <property type="entry name" value="ABC_TRANSPORTER_2"/>
    <property type="match status" value="1"/>
</dbReference>
<dbReference type="GO" id="GO:0016887">
    <property type="term" value="F:ATP hydrolysis activity"/>
    <property type="evidence" value="ECO:0007669"/>
    <property type="project" value="InterPro"/>
</dbReference>
<dbReference type="PANTHER" id="PTHR42798:SF2">
    <property type="entry name" value="ABC TRANSPORTER ATP-BINDING PROTEIN MG467-RELATED"/>
    <property type="match status" value="1"/>
</dbReference>
<dbReference type="InterPro" id="IPR003593">
    <property type="entry name" value="AAA+_ATPase"/>
</dbReference>
<dbReference type="GO" id="GO:0022857">
    <property type="term" value="F:transmembrane transporter activity"/>
    <property type="evidence" value="ECO:0007669"/>
    <property type="project" value="UniProtKB-ARBA"/>
</dbReference>
<keyword evidence="3 6" id="KW-0067">ATP-binding</keyword>
<dbReference type="InterPro" id="IPR017911">
    <property type="entry name" value="MacB-like_ATP-bd"/>
</dbReference>
<evidence type="ECO:0000256" key="3">
    <source>
        <dbReference type="ARBA" id="ARBA00022840"/>
    </source>
</evidence>
<keyword evidence="2" id="KW-0547">Nucleotide-binding</keyword>
<dbReference type="Proteomes" id="UP000219329">
    <property type="component" value="Unassembled WGS sequence"/>
</dbReference>
<dbReference type="PANTHER" id="PTHR42798">
    <property type="entry name" value="LIPOPROTEIN-RELEASING SYSTEM ATP-BINDING PROTEIN LOLD"/>
    <property type="match status" value="1"/>
</dbReference>
<name>A0A2A5W9A5_9GAMM</name>
<dbReference type="GO" id="GO:1902495">
    <property type="term" value="C:transmembrane transporter complex"/>
    <property type="evidence" value="ECO:0007669"/>
    <property type="project" value="UniProtKB-ARBA"/>
</dbReference>
<reference evidence="6 7" key="1">
    <citation type="submission" date="2017-08" db="EMBL/GenBank/DDBJ databases">
        <title>Fine stratification of microbial communities through a metagenomic profile of the photic zone.</title>
        <authorList>
            <person name="Haro-Moreno J.M."/>
            <person name="Lopez-Perez M."/>
            <person name="De La Torre J."/>
            <person name="Picazo A."/>
            <person name="Camacho A."/>
            <person name="Rodriguez-Valera F."/>
        </authorList>
    </citation>
    <scope>NUCLEOTIDE SEQUENCE [LARGE SCALE GENOMIC DNA]</scope>
    <source>
        <strain evidence="6">MED-G28</strain>
    </source>
</reference>
<dbReference type="PROSITE" id="PS00211">
    <property type="entry name" value="ABC_TRANSPORTER_1"/>
    <property type="match status" value="1"/>
</dbReference>
<comment type="similarity">
    <text evidence="4">Belongs to the ABC transporter superfamily. Macrolide exporter (TC 3.A.1.122) family.</text>
</comment>
<evidence type="ECO:0000313" key="6">
    <source>
        <dbReference type="EMBL" id="PDH32863.1"/>
    </source>
</evidence>
<sequence>MSLINLTSITKHYEMGSQVVKALDGIDITVNKNDYLAFIGSSGSGKSTMLNILGCLDKPTSGQYHLNGKNVEILDQNELSEIRNLEIGFIFQSFNLLPRANALNNVMQPLIYRSIGFRQRKEMAMDALSRVGLGDRVDHLPNQLSGGQRQRVAIARALVTHPSILLADEPTGNLDSKTTVEIMQLFDELHKEGHTLIVVTHENEIAQHCHRIVEMKDGRIFNDSATEKATLGVAV</sequence>
<dbReference type="InterPro" id="IPR017871">
    <property type="entry name" value="ABC_transporter-like_CS"/>
</dbReference>
<accession>A0A2A5W9A5</accession>
<keyword evidence="1" id="KW-0813">Transport</keyword>
<dbReference type="AlphaFoldDB" id="A0A2A5W9A5"/>
<organism evidence="6 7">
    <name type="scientific">OM182 bacterium MED-G28</name>
    <dbReference type="NCBI Taxonomy" id="1986256"/>
    <lineage>
        <taxon>Bacteria</taxon>
        <taxon>Pseudomonadati</taxon>
        <taxon>Pseudomonadota</taxon>
        <taxon>Gammaproteobacteria</taxon>
        <taxon>OMG group</taxon>
        <taxon>OM182 clade</taxon>
    </lineage>
</organism>
<evidence type="ECO:0000313" key="7">
    <source>
        <dbReference type="Proteomes" id="UP000219329"/>
    </source>
</evidence>
<dbReference type="EMBL" id="NTJZ01000012">
    <property type="protein sequence ID" value="PDH32863.1"/>
    <property type="molecule type" value="Genomic_DNA"/>
</dbReference>
<dbReference type="SUPFAM" id="SSF52540">
    <property type="entry name" value="P-loop containing nucleoside triphosphate hydrolases"/>
    <property type="match status" value="1"/>
</dbReference>
<gene>
    <name evidence="6" type="ORF">CNF02_10290</name>
</gene>
<comment type="caution">
    <text evidence="6">The sequence shown here is derived from an EMBL/GenBank/DDBJ whole genome shotgun (WGS) entry which is preliminary data.</text>
</comment>
<evidence type="ECO:0000256" key="4">
    <source>
        <dbReference type="ARBA" id="ARBA00038388"/>
    </source>
</evidence>
<dbReference type="Gene3D" id="3.40.50.300">
    <property type="entry name" value="P-loop containing nucleotide triphosphate hydrolases"/>
    <property type="match status" value="1"/>
</dbReference>
<dbReference type="InterPro" id="IPR027417">
    <property type="entry name" value="P-loop_NTPase"/>
</dbReference>
<dbReference type="SMART" id="SM00382">
    <property type="entry name" value="AAA"/>
    <property type="match status" value="1"/>
</dbReference>
<dbReference type="Pfam" id="PF00005">
    <property type="entry name" value="ABC_tran"/>
    <property type="match status" value="1"/>
</dbReference>
<evidence type="ECO:0000256" key="1">
    <source>
        <dbReference type="ARBA" id="ARBA00022448"/>
    </source>
</evidence>
<evidence type="ECO:0000259" key="5">
    <source>
        <dbReference type="PROSITE" id="PS50893"/>
    </source>
</evidence>
<dbReference type="CDD" id="cd03255">
    <property type="entry name" value="ABC_MJ0796_LolCDE_FtsE"/>
    <property type="match status" value="1"/>
</dbReference>
<dbReference type="GO" id="GO:0005524">
    <property type="term" value="F:ATP binding"/>
    <property type="evidence" value="ECO:0007669"/>
    <property type="project" value="UniProtKB-KW"/>
</dbReference>